<evidence type="ECO:0000256" key="6">
    <source>
        <dbReference type="ARBA" id="ARBA00023034"/>
    </source>
</evidence>
<evidence type="ECO:0000256" key="8">
    <source>
        <dbReference type="ARBA" id="ARBA00023180"/>
    </source>
</evidence>
<dbReference type="InterPro" id="IPR027417">
    <property type="entry name" value="P-loop_NTPase"/>
</dbReference>
<keyword evidence="8" id="KW-0325">Glycoprotein</keyword>
<keyword evidence="7" id="KW-0472">Membrane</keyword>
<evidence type="ECO:0000256" key="7">
    <source>
        <dbReference type="ARBA" id="ARBA00023136"/>
    </source>
</evidence>
<dbReference type="InterPro" id="IPR007734">
    <property type="entry name" value="Heparan_SO4_2-O-STrfase"/>
</dbReference>
<keyword evidence="6" id="KW-0333">Golgi apparatus</keyword>
<dbReference type="GO" id="GO:0004394">
    <property type="term" value="F:heparan sulfate 2-sulfotransferase activity"/>
    <property type="evidence" value="ECO:0007669"/>
    <property type="project" value="TreeGrafter"/>
</dbReference>
<comment type="caution">
    <text evidence="9">The sequence shown here is derived from an EMBL/GenBank/DDBJ whole genome shotgun (WGS) entry which is preliminary data.</text>
</comment>
<evidence type="ECO:0000256" key="4">
    <source>
        <dbReference type="ARBA" id="ARBA00022968"/>
    </source>
</evidence>
<evidence type="ECO:0000256" key="5">
    <source>
        <dbReference type="ARBA" id="ARBA00022989"/>
    </source>
</evidence>
<dbReference type="EMBL" id="BTRK01000001">
    <property type="protein sequence ID" value="GMR32343.1"/>
    <property type="molecule type" value="Genomic_DNA"/>
</dbReference>
<evidence type="ECO:0000256" key="1">
    <source>
        <dbReference type="ARBA" id="ARBA00004323"/>
    </source>
</evidence>
<keyword evidence="2" id="KW-0808">Transferase</keyword>
<comment type="subcellular location">
    <subcellularLocation>
        <location evidence="1">Golgi apparatus membrane</location>
        <topology evidence="1">Single-pass type II membrane protein</topology>
    </subcellularLocation>
</comment>
<name>A0AAN5C0J5_9BILA</name>
<dbReference type="PANTHER" id="PTHR12129:SF17">
    <property type="entry name" value="HEPARAN SULFATE 2-O-SULFOTRANSFERASE 1"/>
    <property type="match status" value="1"/>
</dbReference>
<keyword evidence="4" id="KW-0735">Signal-anchor</keyword>
<keyword evidence="5" id="KW-1133">Transmembrane helix</keyword>
<accession>A0AAN5C0J5</accession>
<dbReference type="GO" id="GO:0000139">
    <property type="term" value="C:Golgi membrane"/>
    <property type="evidence" value="ECO:0007669"/>
    <property type="project" value="UniProtKB-SubCell"/>
</dbReference>
<dbReference type="Gene3D" id="3.40.50.300">
    <property type="entry name" value="P-loop containing nucleotide triphosphate hydrolases"/>
    <property type="match status" value="1"/>
</dbReference>
<proteinExistence type="predicted"/>
<reference evidence="10" key="1">
    <citation type="submission" date="2022-10" db="EMBL/GenBank/DDBJ databases">
        <title>Genome assembly of Pristionchus species.</title>
        <authorList>
            <person name="Yoshida K."/>
            <person name="Sommer R.J."/>
        </authorList>
    </citation>
    <scope>NUCLEOTIDE SEQUENCE [LARGE SCALE GENOMIC DNA]</scope>
    <source>
        <strain evidence="10">RS5460</strain>
    </source>
</reference>
<gene>
    <name evidence="9" type="ORF">PMAYCL1PPCAC_02538</name>
</gene>
<keyword evidence="3" id="KW-0812">Transmembrane</keyword>
<protein>
    <submittedName>
        <fullName evidence="9">Uncharacterized protein</fullName>
    </submittedName>
</protein>
<sequence>MWLQIPYFCGQHPFCSEIGSRQALEQAKRTLVDKYLIVGVSDRIRDTVAMLEATIPSFFRGALKHFDSLDETRAHLRNTRKKVPPSSQTLYLVTPRKSTSWRGNSMISPSLTLMDYSRKRRMVLVGRKMQSQWHPSTTSRRSNQ</sequence>
<dbReference type="PANTHER" id="PTHR12129">
    <property type="entry name" value="HEPARAN SULFATE 2-O-SULFOTRANSFERASE"/>
    <property type="match status" value="1"/>
</dbReference>
<evidence type="ECO:0000313" key="9">
    <source>
        <dbReference type="EMBL" id="GMR32343.1"/>
    </source>
</evidence>
<organism evidence="9 10">
    <name type="scientific">Pristionchus mayeri</name>
    <dbReference type="NCBI Taxonomy" id="1317129"/>
    <lineage>
        <taxon>Eukaryota</taxon>
        <taxon>Metazoa</taxon>
        <taxon>Ecdysozoa</taxon>
        <taxon>Nematoda</taxon>
        <taxon>Chromadorea</taxon>
        <taxon>Rhabditida</taxon>
        <taxon>Rhabditina</taxon>
        <taxon>Diplogasteromorpha</taxon>
        <taxon>Diplogasteroidea</taxon>
        <taxon>Neodiplogasteridae</taxon>
        <taxon>Pristionchus</taxon>
    </lineage>
</organism>
<dbReference type="AlphaFoldDB" id="A0AAN5C0J5"/>
<keyword evidence="10" id="KW-1185">Reference proteome</keyword>
<evidence type="ECO:0000313" key="10">
    <source>
        <dbReference type="Proteomes" id="UP001328107"/>
    </source>
</evidence>
<evidence type="ECO:0000256" key="2">
    <source>
        <dbReference type="ARBA" id="ARBA00022679"/>
    </source>
</evidence>
<dbReference type="Proteomes" id="UP001328107">
    <property type="component" value="Unassembled WGS sequence"/>
</dbReference>
<evidence type="ECO:0000256" key="3">
    <source>
        <dbReference type="ARBA" id="ARBA00022692"/>
    </source>
</evidence>